<dbReference type="InterPro" id="IPR000305">
    <property type="entry name" value="GIY-YIG_endonuc"/>
</dbReference>
<name>A0A2P8GVB7_9MICO</name>
<dbReference type="Proteomes" id="UP000268291">
    <property type="component" value="Unassembled WGS sequence"/>
</dbReference>
<evidence type="ECO:0000313" key="4">
    <source>
        <dbReference type="Proteomes" id="UP000241203"/>
    </source>
</evidence>
<dbReference type="SUPFAM" id="SSF52540">
    <property type="entry name" value="P-loop containing nucleoside triphosphate hydrolases"/>
    <property type="match status" value="1"/>
</dbReference>
<dbReference type="PROSITE" id="PS50164">
    <property type="entry name" value="GIY_YIG"/>
    <property type="match status" value="1"/>
</dbReference>
<comment type="caution">
    <text evidence="2">The sequence shown here is derived from an EMBL/GenBank/DDBJ whole genome shotgun (WGS) entry which is preliminary data.</text>
</comment>
<gene>
    <name evidence="2" type="ORF">CLV49_1503</name>
    <name evidence="3" type="ORF">ELQ93_11680</name>
</gene>
<reference evidence="3 5" key="2">
    <citation type="submission" date="2018-12" db="EMBL/GenBank/DDBJ databases">
        <authorList>
            <person name="hu s."/>
            <person name="Xu Y."/>
            <person name="Xu B."/>
            <person name="Li F."/>
        </authorList>
    </citation>
    <scope>NUCLEOTIDE SEQUENCE [LARGE SCALE GENOMIC DNA]</scope>
    <source>
        <strain evidence="3 5">KSW2-17</strain>
    </source>
</reference>
<evidence type="ECO:0000313" key="5">
    <source>
        <dbReference type="Proteomes" id="UP000268291"/>
    </source>
</evidence>
<dbReference type="EMBL" id="RZGY01000001">
    <property type="protein sequence ID" value="RUQ87536.1"/>
    <property type="molecule type" value="Genomic_DNA"/>
</dbReference>
<evidence type="ECO:0000313" key="2">
    <source>
        <dbReference type="EMBL" id="PSL37895.1"/>
    </source>
</evidence>
<evidence type="ECO:0000259" key="1">
    <source>
        <dbReference type="PROSITE" id="PS50164"/>
    </source>
</evidence>
<dbReference type="Pfam" id="PF01541">
    <property type="entry name" value="GIY-YIG"/>
    <property type="match status" value="1"/>
</dbReference>
<dbReference type="Proteomes" id="UP000241203">
    <property type="component" value="Unassembled WGS sequence"/>
</dbReference>
<dbReference type="InterPro" id="IPR027417">
    <property type="entry name" value="P-loop_NTPase"/>
</dbReference>
<dbReference type="AlphaFoldDB" id="A0A2P8GVB7"/>
<feature type="domain" description="GIY-YIG" evidence="1">
    <location>
        <begin position="28"/>
        <end position="100"/>
    </location>
</feature>
<accession>A0A2P8GVB7</accession>
<dbReference type="EMBL" id="PYAU01000001">
    <property type="protein sequence ID" value="PSL37895.1"/>
    <property type="molecule type" value="Genomic_DNA"/>
</dbReference>
<evidence type="ECO:0000313" key="3">
    <source>
        <dbReference type="EMBL" id="RUQ87536.1"/>
    </source>
</evidence>
<proteinExistence type="predicted"/>
<dbReference type="Gene3D" id="3.40.50.300">
    <property type="entry name" value="P-loop containing nucleotide triphosphate hydrolases"/>
    <property type="match status" value="1"/>
</dbReference>
<reference evidence="2 4" key="1">
    <citation type="submission" date="2018-03" db="EMBL/GenBank/DDBJ databases">
        <title>Genomic Encyclopedia of Archaeal and Bacterial Type Strains, Phase II (KMG-II): from individual species to whole genera.</title>
        <authorList>
            <person name="Goeker M."/>
        </authorList>
    </citation>
    <scope>NUCLEOTIDE SEQUENCE [LARGE SCALE GENOMIC DNA]</scope>
    <source>
        <strain evidence="2 4">DSM 21548</strain>
    </source>
</reference>
<organism evidence="2 4">
    <name type="scientific">Labedella gwakjiensis</name>
    <dbReference type="NCBI Taxonomy" id="390269"/>
    <lineage>
        <taxon>Bacteria</taxon>
        <taxon>Bacillati</taxon>
        <taxon>Actinomycetota</taxon>
        <taxon>Actinomycetes</taxon>
        <taxon>Micrococcales</taxon>
        <taxon>Microbacteriaceae</taxon>
        <taxon>Labedella</taxon>
    </lineage>
</organism>
<sequence length="584" mass="66741">MTDFRIEHARFSRDGIAQWTALGGRFGNWPVVYALNDDRRVYVGESRDVTKRMKQHREAAAKSGLHTMRVVIDETFNKSVCLDLESHLIRWLSGDGEYQVLNRNSGIVDADYYDRVAYRQTFEEIFERLREENLFSRSIPEIENSDLFKLSPYKSLTEDQAIAVEDIVEGLLDDFASPESPNGGTIVVQGSAGTGKTVVGIYLLKLLQDIAESRDTDEPDPDSMFSEFFVVENRALLEGVAIAMVVPQQSLRRSVQKVFRKTPGLQQVEVLSPIQLGRRNQVYDLVVVDEAHRLNQRANQSSPAQNRFFSDINIALFGHDEDSFTQLDWVIARSRHRILLLDEHQSVRPADLPASTIRRLIEGAAAAYRHYPLTSQMRVQGGEDYIAYVRDLLAGNTPSRGTRSFGSYDLRFFDDIGEMHAEIRRLDDEVGLARLVAGFAWDWKTKTDRTAYDIELDGVQLRWNQTDKDWINSEGAVDEVGSIHTVQGYDLNYAGVIIGPDLRYDIDLKRIVFDRASYRDKKGKENNPRLGIVYTDDDLLRYVRNIYSVLLTRGMRGTFVYVCDPALREYLRERLPLEQNTSLV</sequence>
<keyword evidence="5" id="KW-1185">Reference proteome</keyword>
<protein>
    <submittedName>
        <fullName evidence="3">DUF2075 domain-containing protein</fullName>
    </submittedName>
</protein>
<dbReference type="RefSeq" id="WP_106562974.1">
    <property type="nucleotide sequence ID" value="NZ_PYAU01000001.1"/>
</dbReference>
<dbReference type="OrthoDB" id="3193269at2"/>
<dbReference type="InterPro" id="IPR018647">
    <property type="entry name" value="SLFN_3-like_DNA/RNA_helicase"/>
</dbReference>
<dbReference type="Pfam" id="PF09848">
    <property type="entry name" value="SLFN-g3_helicase"/>
    <property type="match status" value="1"/>
</dbReference>
<dbReference type="CDD" id="cd10439">
    <property type="entry name" value="GIY-YIG_COG3410"/>
    <property type="match status" value="1"/>
</dbReference>
<dbReference type="InterPro" id="IPR035901">
    <property type="entry name" value="GIY-YIG_endonuc_sf"/>
</dbReference>
<dbReference type="SUPFAM" id="SSF82771">
    <property type="entry name" value="GIY-YIG endonuclease"/>
    <property type="match status" value="1"/>
</dbReference>